<gene>
    <name evidence="2" type="ORF">EK21DRAFT_113328</name>
</gene>
<evidence type="ECO:0000256" key="1">
    <source>
        <dbReference type="SAM" id="Phobius"/>
    </source>
</evidence>
<evidence type="ECO:0000313" key="3">
    <source>
        <dbReference type="Proteomes" id="UP000799777"/>
    </source>
</evidence>
<feature type="transmembrane region" description="Helical" evidence="1">
    <location>
        <begin position="14"/>
        <end position="36"/>
    </location>
</feature>
<keyword evidence="1" id="KW-1133">Transmembrane helix</keyword>
<protein>
    <submittedName>
        <fullName evidence="2">Uncharacterized protein</fullName>
    </submittedName>
</protein>
<feature type="transmembrane region" description="Helical" evidence="1">
    <location>
        <begin position="48"/>
        <end position="70"/>
    </location>
</feature>
<organism evidence="2 3">
    <name type="scientific">Setomelanomma holmii</name>
    <dbReference type="NCBI Taxonomy" id="210430"/>
    <lineage>
        <taxon>Eukaryota</taxon>
        <taxon>Fungi</taxon>
        <taxon>Dikarya</taxon>
        <taxon>Ascomycota</taxon>
        <taxon>Pezizomycotina</taxon>
        <taxon>Dothideomycetes</taxon>
        <taxon>Pleosporomycetidae</taxon>
        <taxon>Pleosporales</taxon>
        <taxon>Pleosporineae</taxon>
        <taxon>Phaeosphaeriaceae</taxon>
        <taxon>Setomelanomma</taxon>
    </lineage>
</organism>
<name>A0A9P4H848_9PLEO</name>
<keyword evidence="1" id="KW-0472">Membrane</keyword>
<accession>A0A9P4H848</accession>
<dbReference type="Proteomes" id="UP000799777">
    <property type="component" value="Unassembled WGS sequence"/>
</dbReference>
<proteinExistence type="predicted"/>
<dbReference type="EMBL" id="ML978206">
    <property type="protein sequence ID" value="KAF2028944.1"/>
    <property type="molecule type" value="Genomic_DNA"/>
</dbReference>
<keyword evidence="1" id="KW-0812">Transmembrane</keyword>
<feature type="transmembrane region" description="Helical" evidence="1">
    <location>
        <begin position="77"/>
        <end position="95"/>
    </location>
</feature>
<keyword evidence="3" id="KW-1185">Reference proteome</keyword>
<sequence length="267" mass="30919">MLDDFKREKRAKKWLVLATSIASSFYILVTAFFQYIRSELQASTNLQFGSLIVLSNMYMYQIISPSWSLTRPWLGRVYFGYLLLSAFALSLAIWAPVTIKAQPYILPTVLILHSTLYLYDHYRPKNDLEIRCASSMDDTEAQKGYISNNCWRALEDYYRWDEGSITCTAELIKLVHDNLSREEWVAFNELARCTTRSTNEMNFFISNKLDLTHQEHIQAQLSSRGVNWHSTGMYIEVKLGLAAREVSRTKDSPELSVEDHILSVWSV</sequence>
<dbReference type="AlphaFoldDB" id="A0A9P4H848"/>
<reference evidence="2" key="1">
    <citation type="journal article" date="2020" name="Stud. Mycol.">
        <title>101 Dothideomycetes genomes: a test case for predicting lifestyles and emergence of pathogens.</title>
        <authorList>
            <person name="Haridas S."/>
            <person name="Albert R."/>
            <person name="Binder M."/>
            <person name="Bloem J."/>
            <person name="Labutti K."/>
            <person name="Salamov A."/>
            <person name="Andreopoulos B."/>
            <person name="Baker S."/>
            <person name="Barry K."/>
            <person name="Bills G."/>
            <person name="Bluhm B."/>
            <person name="Cannon C."/>
            <person name="Castanera R."/>
            <person name="Culley D."/>
            <person name="Daum C."/>
            <person name="Ezra D."/>
            <person name="Gonzalez J."/>
            <person name="Henrissat B."/>
            <person name="Kuo A."/>
            <person name="Liang C."/>
            <person name="Lipzen A."/>
            <person name="Lutzoni F."/>
            <person name="Magnuson J."/>
            <person name="Mondo S."/>
            <person name="Nolan M."/>
            <person name="Ohm R."/>
            <person name="Pangilinan J."/>
            <person name="Park H.-J."/>
            <person name="Ramirez L."/>
            <person name="Alfaro M."/>
            <person name="Sun H."/>
            <person name="Tritt A."/>
            <person name="Yoshinaga Y."/>
            <person name="Zwiers L.-H."/>
            <person name="Turgeon B."/>
            <person name="Goodwin S."/>
            <person name="Spatafora J."/>
            <person name="Crous P."/>
            <person name="Grigoriev I."/>
        </authorList>
    </citation>
    <scope>NUCLEOTIDE SEQUENCE</scope>
    <source>
        <strain evidence="2">CBS 110217</strain>
    </source>
</reference>
<comment type="caution">
    <text evidence="2">The sequence shown here is derived from an EMBL/GenBank/DDBJ whole genome shotgun (WGS) entry which is preliminary data.</text>
</comment>
<evidence type="ECO:0000313" key="2">
    <source>
        <dbReference type="EMBL" id="KAF2028944.1"/>
    </source>
</evidence>